<accession>A0ABS6MS10</accession>
<reference evidence="1 2" key="1">
    <citation type="submission" date="2021-06" db="EMBL/GenBank/DDBJ databases">
        <title>Rheinheimera indica sp. nov., isolated from deep-sea sediment.</title>
        <authorList>
            <person name="Wang Z."/>
            <person name="Zhang X.-Y."/>
        </authorList>
    </citation>
    <scope>NUCLEOTIDE SEQUENCE [LARGE SCALE GENOMIC DNA]</scope>
    <source>
        <strain evidence="1 2">SM2107</strain>
    </source>
</reference>
<evidence type="ECO:0000313" key="2">
    <source>
        <dbReference type="Proteomes" id="UP000704611"/>
    </source>
</evidence>
<dbReference type="Proteomes" id="UP000704611">
    <property type="component" value="Unassembled WGS sequence"/>
</dbReference>
<dbReference type="RefSeq" id="WP_217671399.1">
    <property type="nucleotide sequence ID" value="NZ_JAHRID010000011.1"/>
</dbReference>
<keyword evidence="2" id="KW-1185">Reference proteome</keyword>
<comment type="caution">
    <text evidence="1">The sequence shown here is derived from an EMBL/GenBank/DDBJ whole genome shotgun (WGS) entry which is preliminary data.</text>
</comment>
<sequence length="100" mass="11533">MYQVTLRKIFSNSELLSEDLDEEDFEEQSFSYKVKRDIKIDFIPQIGSCITVDGVYTLVQDLNFNVNNQSISITHSYDVPVEDTAILMVKKLLKAGWSTY</sequence>
<evidence type="ECO:0000313" key="1">
    <source>
        <dbReference type="EMBL" id="MBV2131087.1"/>
    </source>
</evidence>
<name>A0ABS6MS10_9GAMM</name>
<organism evidence="1 2">
    <name type="scientific">Arsukibacterium indicum</name>
    <dbReference type="NCBI Taxonomy" id="2848612"/>
    <lineage>
        <taxon>Bacteria</taxon>
        <taxon>Pseudomonadati</taxon>
        <taxon>Pseudomonadota</taxon>
        <taxon>Gammaproteobacteria</taxon>
        <taxon>Chromatiales</taxon>
        <taxon>Chromatiaceae</taxon>
        <taxon>Arsukibacterium</taxon>
    </lineage>
</organism>
<gene>
    <name evidence="1" type="ORF">KQY15_18455</name>
</gene>
<protein>
    <submittedName>
        <fullName evidence="1">Uncharacterized protein</fullName>
    </submittedName>
</protein>
<proteinExistence type="predicted"/>
<dbReference type="EMBL" id="JAHRID010000011">
    <property type="protein sequence ID" value="MBV2131087.1"/>
    <property type="molecule type" value="Genomic_DNA"/>
</dbReference>